<sequence>MNKSPGLKHRLLLRSIAIFYGLLFLSGLISSAYFLTDIVRLKPIPMIGLLKYSLLCILFLILLVHAARALSLKSRYLSLFAGSTKNFKWLFTIAIIICLMAKMGLFDLAKDHPIEISYIQLGVLTVVGIFCFWSDKLLKQNEI</sequence>
<keyword evidence="1" id="KW-0472">Membrane</keyword>
<feature type="transmembrane region" description="Helical" evidence="1">
    <location>
        <begin position="12"/>
        <end position="34"/>
    </location>
</feature>
<reference evidence="2 3" key="1">
    <citation type="submission" date="2020-08" db="EMBL/GenBank/DDBJ databases">
        <title>Genomic Encyclopedia of Type Strains, Phase IV (KMG-V): Genome sequencing to study the core and pangenomes of soil and plant-associated prokaryotes.</title>
        <authorList>
            <person name="Whitman W."/>
        </authorList>
    </citation>
    <scope>NUCLEOTIDE SEQUENCE [LARGE SCALE GENOMIC DNA]</scope>
    <source>
        <strain evidence="2 3">M2T3</strain>
    </source>
</reference>
<feature type="transmembrane region" description="Helical" evidence="1">
    <location>
        <begin position="46"/>
        <end position="66"/>
    </location>
</feature>
<accession>A0A7X0J6F8</accession>
<keyword evidence="1" id="KW-0812">Transmembrane</keyword>
<protein>
    <submittedName>
        <fullName evidence="2">Putative membrane protein</fullName>
    </submittedName>
</protein>
<gene>
    <name evidence="2" type="ORF">HDF25_002679</name>
</gene>
<name>A0A7X0J6F8_9SPHI</name>
<evidence type="ECO:0000313" key="2">
    <source>
        <dbReference type="EMBL" id="MBB6500531.1"/>
    </source>
</evidence>
<feature type="transmembrane region" description="Helical" evidence="1">
    <location>
        <begin position="118"/>
        <end position="138"/>
    </location>
</feature>
<dbReference type="AlphaFoldDB" id="A0A7X0J6F8"/>
<organism evidence="2 3">
    <name type="scientific">Pedobacter cryoconitis</name>
    <dbReference type="NCBI Taxonomy" id="188932"/>
    <lineage>
        <taxon>Bacteria</taxon>
        <taxon>Pseudomonadati</taxon>
        <taxon>Bacteroidota</taxon>
        <taxon>Sphingobacteriia</taxon>
        <taxon>Sphingobacteriales</taxon>
        <taxon>Sphingobacteriaceae</taxon>
        <taxon>Pedobacter</taxon>
    </lineage>
</organism>
<dbReference type="Proteomes" id="UP000521017">
    <property type="component" value="Unassembled WGS sequence"/>
</dbReference>
<dbReference type="RefSeq" id="WP_184625403.1">
    <property type="nucleotide sequence ID" value="NZ_JACHCC010000006.1"/>
</dbReference>
<keyword evidence="1" id="KW-1133">Transmembrane helix</keyword>
<evidence type="ECO:0000313" key="3">
    <source>
        <dbReference type="Proteomes" id="UP000521017"/>
    </source>
</evidence>
<feature type="transmembrane region" description="Helical" evidence="1">
    <location>
        <begin position="87"/>
        <end position="106"/>
    </location>
</feature>
<comment type="caution">
    <text evidence="2">The sequence shown here is derived from an EMBL/GenBank/DDBJ whole genome shotgun (WGS) entry which is preliminary data.</text>
</comment>
<proteinExistence type="predicted"/>
<dbReference type="EMBL" id="JACHCC010000006">
    <property type="protein sequence ID" value="MBB6500531.1"/>
    <property type="molecule type" value="Genomic_DNA"/>
</dbReference>
<evidence type="ECO:0000256" key="1">
    <source>
        <dbReference type="SAM" id="Phobius"/>
    </source>
</evidence>